<evidence type="ECO:0008006" key="3">
    <source>
        <dbReference type="Google" id="ProtNLM"/>
    </source>
</evidence>
<accession>A0A369N7P0</accession>
<comment type="caution">
    <text evidence="1">The sequence shown here is derived from an EMBL/GenBank/DDBJ whole genome shotgun (WGS) entry which is preliminary data.</text>
</comment>
<gene>
    <name evidence="1" type="ORF">C1871_06865</name>
</gene>
<evidence type="ECO:0000313" key="2">
    <source>
        <dbReference type="Proteomes" id="UP000253857"/>
    </source>
</evidence>
<protein>
    <recommendedName>
        <fullName evidence="3">DUF559 domain-containing protein</fullName>
    </recommendedName>
</protein>
<dbReference type="AlphaFoldDB" id="A0A369N7P0"/>
<dbReference type="Proteomes" id="UP000253857">
    <property type="component" value="Unassembled WGS sequence"/>
</dbReference>
<sequence>MSVYIGYWSAYEYWRVSDALPVPTPSRAHPICGVRMGDTDGELDAFGVPLHVVVAQANDRVRTGSPVCHVWSAGFPAGSFVWLRDGLYISSPERSFVEMATELSLVELVRYGCLLCSRYAYDGDKRGFRKRTPLTDVRSLRRFVEKSRGCIGSNKALRALRFIADSSASPMETNLVMALCLSRMIGGYGLDLPELNACIEVRTKGLVQRERFECDLYWRKRHVAVEYDSGEHHSGNAAETRDSARRSALISQGVTVVSITPDQFFDARKFDESARAVAKLTGKRLPPNDASWMMKRYRLRKELLQDMRQGKPA</sequence>
<dbReference type="Gene3D" id="3.40.960.10">
    <property type="entry name" value="VSR Endonuclease"/>
    <property type="match status" value="1"/>
</dbReference>
<name>A0A369N7P0_EGGLN</name>
<dbReference type="RefSeq" id="WP_035584591.1">
    <property type="nucleotide sequence ID" value="NZ_PPTY01000008.1"/>
</dbReference>
<reference evidence="1 2" key="1">
    <citation type="journal article" date="2018" name="Elife">
        <title>Discovery and characterization of a prevalent human gut bacterial enzyme sufficient for the inactivation of a family of plant toxins.</title>
        <authorList>
            <person name="Koppel N."/>
            <person name="Bisanz J.E."/>
            <person name="Pandelia M.E."/>
            <person name="Turnbaugh P.J."/>
            <person name="Balskus E.P."/>
        </authorList>
    </citation>
    <scope>NUCLEOTIDE SEQUENCE [LARGE SCALE GENOMIC DNA]</scope>
    <source>
        <strain evidence="1 2">FAA1-1-60AUCSF</strain>
    </source>
</reference>
<dbReference type="EMBL" id="PPTY01000008">
    <property type="protein sequence ID" value="RDB86402.1"/>
    <property type="molecule type" value="Genomic_DNA"/>
</dbReference>
<evidence type="ECO:0000313" key="1">
    <source>
        <dbReference type="EMBL" id="RDB86402.1"/>
    </source>
</evidence>
<organism evidence="1 2">
    <name type="scientific">Eggerthella lenta</name>
    <name type="common">Eubacterium lentum</name>
    <dbReference type="NCBI Taxonomy" id="84112"/>
    <lineage>
        <taxon>Bacteria</taxon>
        <taxon>Bacillati</taxon>
        <taxon>Actinomycetota</taxon>
        <taxon>Coriobacteriia</taxon>
        <taxon>Eggerthellales</taxon>
        <taxon>Eggerthellaceae</taxon>
        <taxon>Eggerthella</taxon>
    </lineage>
</organism>
<proteinExistence type="predicted"/>